<evidence type="ECO:0000313" key="1">
    <source>
        <dbReference type="EMBL" id="WVZ90557.1"/>
    </source>
</evidence>
<dbReference type="EMBL" id="CP144752">
    <property type="protein sequence ID" value="WVZ90557.1"/>
    <property type="molecule type" value="Genomic_DNA"/>
</dbReference>
<protein>
    <submittedName>
        <fullName evidence="1">Uncharacterized protein</fullName>
    </submittedName>
</protein>
<dbReference type="AlphaFoldDB" id="A0AAQ3UIE9"/>
<proteinExistence type="predicted"/>
<name>A0AAQ3UIE9_PASNO</name>
<reference evidence="1 2" key="1">
    <citation type="submission" date="2024-02" db="EMBL/GenBank/DDBJ databases">
        <title>High-quality chromosome-scale genome assembly of Pensacola bahiagrass (Paspalum notatum Flugge var. saurae).</title>
        <authorList>
            <person name="Vega J.M."/>
            <person name="Podio M."/>
            <person name="Orjuela J."/>
            <person name="Siena L.A."/>
            <person name="Pessino S.C."/>
            <person name="Combes M.C."/>
            <person name="Mariac C."/>
            <person name="Albertini E."/>
            <person name="Pupilli F."/>
            <person name="Ortiz J.P.A."/>
            <person name="Leblanc O."/>
        </authorList>
    </citation>
    <scope>NUCLEOTIDE SEQUENCE [LARGE SCALE GENOMIC DNA]</scope>
    <source>
        <strain evidence="1">R1</strain>
        <tissue evidence="1">Leaf</tissue>
    </source>
</reference>
<accession>A0AAQ3UIE9</accession>
<keyword evidence="2" id="KW-1185">Reference proteome</keyword>
<sequence length="197" mass="22051">MALVWDPGIAGEASAYALWLFASPVHLRQLGIAVLASQVRFLQAPEPCPACRDARLPVQLEAKARHHKTACKQDCGKTSICSGRQLKPRRPLLSDRHALNLANSRKPDTDRAASVRGWDLEAGAWDLELERSDPRCTKIKQILYAVLMMGSCCEHPISELLVIANRRNHDASQAYDIAEEQDDVLQEILEYDTMHWG</sequence>
<evidence type="ECO:0000313" key="2">
    <source>
        <dbReference type="Proteomes" id="UP001341281"/>
    </source>
</evidence>
<dbReference type="Proteomes" id="UP001341281">
    <property type="component" value="Chromosome 08"/>
</dbReference>
<gene>
    <name evidence="1" type="ORF">U9M48_036849</name>
</gene>
<organism evidence="1 2">
    <name type="scientific">Paspalum notatum var. saurae</name>
    <dbReference type="NCBI Taxonomy" id="547442"/>
    <lineage>
        <taxon>Eukaryota</taxon>
        <taxon>Viridiplantae</taxon>
        <taxon>Streptophyta</taxon>
        <taxon>Embryophyta</taxon>
        <taxon>Tracheophyta</taxon>
        <taxon>Spermatophyta</taxon>
        <taxon>Magnoliopsida</taxon>
        <taxon>Liliopsida</taxon>
        <taxon>Poales</taxon>
        <taxon>Poaceae</taxon>
        <taxon>PACMAD clade</taxon>
        <taxon>Panicoideae</taxon>
        <taxon>Andropogonodae</taxon>
        <taxon>Paspaleae</taxon>
        <taxon>Paspalinae</taxon>
        <taxon>Paspalum</taxon>
    </lineage>
</organism>